<dbReference type="Gene3D" id="3.10.105.10">
    <property type="entry name" value="Dipeptide-binding Protein, Domain 3"/>
    <property type="match status" value="1"/>
</dbReference>
<reference evidence="4" key="2">
    <citation type="submission" date="2021-02" db="EMBL/GenBank/DDBJ databases">
        <authorList>
            <person name="Merkel A.Y."/>
        </authorList>
    </citation>
    <scope>NUCLEOTIDE SEQUENCE</scope>
    <source>
        <strain evidence="4">T05b</strain>
    </source>
</reference>
<evidence type="ECO:0000313" key="5">
    <source>
        <dbReference type="Proteomes" id="UP000703590"/>
    </source>
</evidence>
<name>A0ABS2WP29_9BACT</name>
<gene>
    <name evidence="4" type="ORF">JWV37_01065</name>
</gene>
<sequence length="518" mass="57037">MTKKLLLFLVVSLAMAQVPEVKIADSQGAFGYPNPYHHYPRGPGYVRMSYVFDTLVWKDSSGFTPALAKAWTYDAQSQSFVFELQENALWHDGAPVSAEDVAFTIGYFKQYPYYWIDTRAIASVEVEGPHRVRITLSTPYAPFLSDIGGTMPILPKHIWEGVEDPKGFLDAKAFVGSGPYMYKDFDKTKGTYLYEAFGEYYGGTPKVKRLIYVKTDKPLSALLSGGVDMATIRPQMLSQVEKVPHLKVIEDERSWNKKLMVNHRKAPFNSVAFRQALAYGIDRERLIAQAHQGHPKLASLGLLSPDHAMANPSLPSYAFNPSKALALLGTLGYAKNANGVLEKEGKPLHVSLLSSSITSGGQAGSDRDGEMIAAFLRDLGMEVELIGLEQTTLDAKVKAWEFDLAVSGHGGIAGDAKILNEMILPWGGAGSVNSARYDANPKFNALLEAQLLEMDEAKRTAMVQEIQLLHATDLPAIPLYYPRALSVYDTRKGVAWFYTQGGIAKGIPIPQNKRALLP</sequence>
<dbReference type="Gene3D" id="3.40.190.10">
    <property type="entry name" value="Periplasmic binding protein-like II"/>
    <property type="match status" value="1"/>
</dbReference>
<dbReference type="InterPro" id="IPR000914">
    <property type="entry name" value="SBP_5_dom"/>
</dbReference>
<protein>
    <submittedName>
        <fullName evidence="4">Peptide-binding protein</fullName>
    </submittedName>
</protein>
<dbReference type="InterPro" id="IPR039424">
    <property type="entry name" value="SBP_5"/>
</dbReference>
<dbReference type="RefSeq" id="WP_205457788.1">
    <property type="nucleotide sequence ID" value="NZ_JAFHKK010000001.1"/>
</dbReference>
<evidence type="ECO:0000313" key="4">
    <source>
        <dbReference type="EMBL" id="MBN2963358.1"/>
    </source>
</evidence>
<dbReference type="PANTHER" id="PTHR30290:SF64">
    <property type="entry name" value="ABC TRANSPORTER PERIPLASMIC BINDING PROTEIN"/>
    <property type="match status" value="1"/>
</dbReference>
<dbReference type="Pfam" id="PF00496">
    <property type="entry name" value="SBP_bac_5"/>
    <property type="match status" value="1"/>
</dbReference>
<feature type="chain" id="PRO_5046699273" evidence="2">
    <location>
        <begin position="17"/>
        <end position="518"/>
    </location>
</feature>
<reference evidence="4" key="1">
    <citation type="submission" date="2021-02" db="EMBL/GenBank/DDBJ databases">
        <title>Sulfurospirillum tamanensis sp. nov.</title>
        <authorList>
            <person name="Frolova A."/>
            <person name="Merkel A."/>
            <person name="Slobodkin A."/>
        </authorList>
    </citation>
    <scope>NUCLEOTIDE SEQUENCE</scope>
    <source>
        <strain evidence="4">T05b</strain>
    </source>
</reference>
<dbReference type="PIRSF" id="PIRSF002741">
    <property type="entry name" value="MppA"/>
    <property type="match status" value="1"/>
</dbReference>
<evidence type="ECO:0000259" key="3">
    <source>
        <dbReference type="Pfam" id="PF00496"/>
    </source>
</evidence>
<keyword evidence="1 2" id="KW-0732">Signal</keyword>
<comment type="caution">
    <text evidence="4">The sequence shown here is derived from an EMBL/GenBank/DDBJ whole genome shotgun (WGS) entry which is preliminary data.</text>
</comment>
<dbReference type="InterPro" id="IPR030678">
    <property type="entry name" value="Peptide/Ni-bd"/>
</dbReference>
<dbReference type="SUPFAM" id="SSF53850">
    <property type="entry name" value="Periplasmic binding protein-like II"/>
    <property type="match status" value="1"/>
</dbReference>
<feature type="signal peptide" evidence="2">
    <location>
        <begin position="1"/>
        <end position="16"/>
    </location>
</feature>
<accession>A0ABS2WP29</accession>
<organism evidence="4 5">
    <name type="scientific">Sulfurospirillum tamanense</name>
    <dbReference type="NCBI Taxonomy" id="2813362"/>
    <lineage>
        <taxon>Bacteria</taxon>
        <taxon>Pseudomonadati</taxon>
        <taxon>Campylobacterota</taxon>
        <taxon>Epsilonproteobacteria</taxon>
        <taxon>Campylobacterales</taxon>
        <taxon>Sulfurospirillaceae</taxon>
        <taxon>Sulfurospirillum</taxon>
    </lineage>
</organism>
<dbReference type="PANTHER" id="PTHR30290">
    <property type="entry name" value="PERIPLASMIC BINDING COMPONENT OF ABC TRANSPORTER"/>
    <property type="match status" value="1"/>
</dbReference>
<dbReference type="Proteomes" id="UP000703590">
    <property type="component" value="Unassembled WGS sequence"/>
</dbReference>
<proteinExistence type="predicted"/>
<feature type="domain" description="Solute-binding protein family 5" evidence="3">
    <location>
        <begin position="63"/>
        <end position="421"/>
    </location>
</feature>
<evidence type="ECO:0000256" key="2">
    <source>
        <dbReference type="SAM" id="SignalP"/>
    </source>
</evidence>
<dbReference type="Gene3D" id="3.90.76.10">
    <property type="entry name" value="Dipeptide-binding Protein, Domain 1"/>
    <property type="match status" value="1"/>
</dbReference>
<dbReference type="CDD" id="cd08520">
    <property type="entry name" value="PBP2_NikA_DppA_OppA_like_21"/>
    <property type="match status" value="1"/>
</dbReference>
<keyword evidence="5" id="KW-1185">Reference proteome</keyword>
<dbReference type="EMBL" id="JAFHKK010000001">
    <property type="protein sequence ID" value="MBN2963358.1"/>
    <property type="molecule type" value="Genomic_DNA"/>
</dbReference>
<evidence type="ECO:0000256" key="1">
    <source>
        <dbReference type="ARBA" id="ARBA00022729"/>
    </source>
</evidence>